<dbReference type="Proteomes" id="UP000555393">
    <property type="component" value="Unassembled WGS sequence"/>
</dbReference>
<keyword evidence="2 7" id="KW-0813">Transport</keyword>
<feature type="transmembrane region" description="Helical" evidence="7">
    <location>
        <begin position="90"/>
        <end position="107"/>
    </location>
</feature>
<dbReference type="RefSeq" id="WP_184224797.1">
    <property type="nucleotide sequence ID" value="NZ_JACIIU010000044.1"/>
</dbReference>
<evidence type="ECO:0000256" key="3">
    <source>
        <dbReference type="ARBA" id="ARBA00022475"/>
    </source>
</evidence>
<evidence type="ECO:0000256" key="1">
    <source>
        <dbReference type="ARBA" id="ARBA00004651"/>
    </source>
</evidence>
<sequence length="159" mass="17207">MLKILNRLNQVFALVGSVGYMFAIVFTLIDVVGRMIGMTFVYGTIDIVLISMVLAGSFAVPMAEWDGVHVKVDPLSAWMPTKLRLSADRFWRSLSGILLAVISWCALSEAMDAHAYGDVMSSIRISVAVLGILIFAGFGLGAITALLSVTLPGWHSKDQ</sequence>
<comment type="subunit">
    <text evidence="7">The complex comprises the extracytoplasmic solute receptor protein and the two transmembrane proteins.</text>
</comment>
<feature type="transmembrane region" description="Helical" evidence="7">
    <location>
        <begin position="127"/>
        <end position="149"/>
    </location>
</feature>
<evidence type="ECO:0000256" key="4">
    <source>
        <dbReference type="ARBA" id="ARBA00022692"/>
    </source>
</evidence>
<evidence type="ECO:0000313" key="10">
    <source>
        <dbReference type="Proteomes" id="UP000555393"/>
    </source>
</evidence>
<proteinExistence type="inferred from homology"/>
<dbReference type="GO" id="GO:0022857">
    <property type="term" value="F:transmembrane transporter activity"/>
    <property type="evidence" value="ECO:0007669"/>
    <property type="project" value="UniProtKB-UniRule"/>
</dbReference>
<feature type="transmembrane region" description="Helical" evidence="7">
    <location>
        <begin position="40"/>
        <end position="60"/>
    </location>
</feature>
<dbReference type="AlphaFoldDB" id="A0A841M493"/>
<evidence type="ECO:0000259" key="8">
    <source>
        <dbReference type="Pfam" id="PF04290"/>
    </source>
</evidence>
<keyword evidence="6 7" id="KW-0472">Membrane</keyword>
<keyword evidence="3" id="KW-1003">Cell membrane</keyword>
<keyword evidence="7" id="KW-0997">Cell inner membrane</keyword>
<evidence type="ECO:0000256" key="2">
    <source>
        <dbReference type="ARBA" id="ARBA00022448"/>
    </source>
</evidence>
<dbReference type="InterPro" id="IPR055348">
    <property type="entry name" value="DctQ"/>
</dbReference>
<keyword evidence="5 7" id="KW-1133">Transmembrane helix</keyword>
<evidence type="ECO:0000313" key="9">
    <source>
        <dbReference type="EMBL" id="MBB6262579.1"/>
    </source>
</evidence>
<feature type="domain" description="Tripartite ATP-independent periplasmic transporters DctQ component" evidence="8">
    <location>
        <begin position="24"/>
        <end position="148"/>
    </location>
</feature>
<keyword evidence="4 7" id="KW-0812">Transmembrane</keyword>
<dbReference type="Pfam" id="PF04290">
    <property type="entry name" value="DctQ"/>
    <property type="match status" value="1"/>
</dbReference>
<comment type="function">
    <text evidence="7">Part of the tripartite ATP-independent periplasmic (TRAP) transport system.</text>
</comment>
<name>A0A841M493_9HYPH</name>
<feature type="transmembrane region" description="Helical" evidence="7">
    <location>
        <begin position="12"/>
        <end position="33"/>
    </location>
</feature>
<comment type="similarity">
    <text evidence="7">Belongs to the TRAP transporter small permease family.</text>
</comment>
<gene>
    <name evidence="9" type="ORF">FHS77_003159</name>
</gene>
<dbReference type="EMBL" id="JACIIU010000044">
    <property type="protein sequence ID" value="MBB6262579.1"/>
    <property type="molecule type" value="Genomic_DNA"/>
</dbReference>
<reference evidence="9 10" key="1">
    <citation type="submission" date="2020-08" db="EMBL/GenBank/DDBJ databases">
        <title>Genomic Encyclopedia of Type Strains, Phase IV (KMG-IV): sequencing the most valuable type-strain genomes for metagenomic binning, comparative biology and taxonomic classification.</title>
        <authorList>
            <person name="Goeker M."/>
        </authorList>
    </citation>
    <scope>NUCLEOTIDE SEQUENCE [LARGE SCALE GENOMIC DNA]</scope>
    <source>
        <strain evidence="9 10">DSM 22336</strain>
    </source>
</reference>
<protein>
    <recommendedName>
        <fullName evidence="7">TRAP transporter small permease protein</fullName>
    </recommendedName>
</protein>
<organism evidence="9 10">
    <name type="scientific">Paenochrobactrum gallinarii</name>
    <dbReference type="NCBI Taxonomy" id="643673"/>
    <lineage>
        <taxon>Bacteria</taxon>
        <taxon>Pseudomonadati</taxon>
        <taxon>Pseudomonadota</taxon>
        <taxon>Alphaproteobacteria</taxon>
        <taxon>Hyphomicrobiales</taxon>
        <taxon>Brucellaceae</taxon>
        <taxon>Paenochrobactrum</taxon>
    </lineage>
</organism>
<evidence type="ECO:0000256" key="5">
    <source>
        <dbReference type="ARBA" id="ARBA00022989"/>
    </source>
</evidence>
<comment type="caution">
    <text evidence="9">The sequence shown here is derived from an EMBL/GenBank/DDBJ whole genome shotgun (WGS) entry which is preliminary data.</text>
</comment>
<comment type="subcellular location">
    <subcellularLocation>
        <location evidence="7">Cell inner membrane</location>
        <topology evidence="7">Multi-pass membrane protein</topology>
    </subcellularLocation>
    <subcellularLocation>
        <location evidence="1">Cell membrane</location>
        <topology evidence="1">Multi-pass membrane protein</topology>
    </subcellularLocation>
</comment>
<dbReference type="GO" id="GO:0005886">
    <property type="term" value="C:plasma membrane"/>
    <property type="evidence" value="ECO:0007669"/>
    <property type="project" value="UniProtKB-SubCell"/>
</dbReference>
<evidence type="ECO:0000256" key="6">
    <source>
        <dbReference type="ARBA" id="ARBA00023136"/>
    </source>
</evidence>
<evidence type="ECO:0000256" key="7">
    <source>
        <dbReference type="RuleBase" id="RU369079"/>
    </source>
</evidence>
<keyword evidence="10" id="KW-1185">Reference proteome</keyword>
<accession>A0A841M493</accession>